<feature type="compositionally biased region" description="Low complexity" evidence="1">
    <location>
        <begin position="102"/>
        <end position="114"/>
    </location>
</feature>
<accession>A0A1D6EPC5</accession>
<protein>
    <submittedName>
        <fullName evidence="2">Uncharacterized protein</fullName>
    </submittedName>
</protein>
<gene>
    <name evidence="2" type="ORF">ZEAMMB73_Zm00001d005657</name>
</gene>
<name>A0A1D6EPC5_MAIZE</name>
<feature type="compositionally biased region" description="Basic and acidic residues" evidence="1">
    <location>
        <begin position="92"/>
        <end position="101"/>
    </location>
</feature>
<feature type="non-terminal residue" evidence="2">
    <location>
        <position position="1"/>
    </location>
</feature>
<feature type="compositionally biased region" description="Polar residues" evidence="1">
    <location>
        <begin position="1"/>
        <end position="23"/>
    </location>
</feature>
<sequence>TRTAQSSPTTSRLLSPVLSSTPHAGTRETQGEKRARACISIAGASSCDRRSITTAPHPCVSSVFLSYVRLFLCLELAAAAAPAKARPGARWPRHDEAHAHAEATPTASASFSSTRQLQLQAHHRSITRPQPHLYQSAYYYLFI</sequence>
<proteinExistence type="predicted"/>
<evidence type="ECO:0000256" key="1">
    <source>
        <dbReference type="SAM" id="MobiDB-lite"/>
    </source>
</evidence>
<evidence type="ECO:0000313" key="2">
    <source>
        <dbReference type="EMBL" id="ONM21625.1"/>
    </source>
</evidence>
<dbReference type="AlphaFoldDB" id="A0A1D6EPC5"/>
<feature type="compositionally biased region" description="Basic and acidic residues" evidence="1">
    <location>
        <begin position="25"/>
        <end position="34"/>
    </location>
</feature>
<dbReference type="EMBL" id="CM007648">
    <property type="protein sequence ID" value="ONM21625.1"/>
    <property type="molecule type" value="Genomic_DNA"/>
</dbReference>
<feature type="region of interest" description="Disordered" evidence="1">
    <location>
        <begin position="88"/>
        <end position="114"/>
    </location>
</feature>
<organism evidence="2">
    <name type="scientific">Zea mays</name>
    <name type="common">Maize</name>
    <dbReference type="NCBI Taxonomy" id="4577"/>
    <lineage>
        <taxon>Eukaryota</taxon>
        <taxon>Viridiplantae</taxon>
        <taxon>Streptophyta</taxon>
        <taxon>Embryophyta</taxon>
        <taxon>Tracheophyta</taxon>
        <taxon>Spermatophyta</taxon>
        <taxon>Magnoliopsida</taxon>
        <taxon>Liliopsida</taxon>
        <taxon>Poales</taxon>
        <taxon>Poaceae</taxon>
        <taxon>PACMAD clade</taxon>
        <taxon>Panicoideae</taxon>
        <taxon>Andropogonodae</taxon>
        <taxon>Andropogoneae</taxon>
        <taxon>Tripsacinae</taxon>
        <taxon>Zea</taxon>
    </lineage>
</organism>
<reference evidence="2" key="1">
    <citation type="submission" date="2015-12" db="EMBL/GenBank/DDBJ databases">
        <title>Update maize B73 reference genome by single molecule sequencing technologies.</title>
        <authorList>
            <consortium name="Maize Genome Sequencing Project"/>
            <person name="Ware D."/>
        </authorList>
    </citation>
    <scope>NUCLEOTIDE SEQUENCE [LARGE SCALE GENOMIC DNA]</scope>
    <source>
        <tissue evidence="2">Seedling</tissue>
    </source>
</reference>
<feature type="region of interest" description="Disordered" evidence="1">
    <location>
        <begin position="1"/>
        <end position="34"/>
    </location>
</feature>